<reference evidence="2 3" key="2">
    <citation type="submission" date="2018-06" db="EMBL/GenBank/DDBJ databases">
        <title>Metagenomic assembly of (sub)arctic Cyanobacteria and their associated microbiome from non-axenic cultures.</title>
        <authorList>
            <person name="Baurain D."/>
        </authorList>
    </citation>
    <scope>NUCLEOTIDE SEQUENCE [LARGE SCALE GENOMIC DNA]</scope>
    <source>
        <strain evidence="2">ULC129bin1</strain>
    </source>
</reference>
<evidence type="ECO:0000259" key="1">
    <source>
        <dbReference type="Pfam" id="PF01609"/>
    </source>
</evidence>
<gene>
    <name evidence="2" type="ORF">DCF25_18995</name>
</gene>
<dbReference type="InterPro" id="IPR002559">
    <property type="entry name" value="Transposase_11"/>
</dbReference>
<evidence type="ECO:0000313" key="3">
    <source>
        <dbReference type="Proteomes" id="UP000249354"/>
    </source>
</evidence>
<reference evidence="3" key="1">
    <citation type="submission" date="2018-04" db="EMBL/GenBank/DDBJ databases">
        <authorList>
            <person name="Cornet L."/>
        </authorList>
    </citation>
    <scope>NUCLEOTIDE SEQUENCE [LARGE SCALE GENOMIC DNA]</scope>
</reference>
<feature type="non-terminal residue" evidence="2">
    <location>
        <position position="235"/>
    </location>
</feature>
<dbReference type="Proteomes" id="UP000249354">
    <property type="component" value="Unassembled WGS sequence"/>
</dbReference>
<accession>A0A2W4VPV7</accession>
<proteinExistence type="predicted"/>
<comment type="caution">
    <text evidence="2">The sequence shown here is derived from an EMBL/GenBank/DDBJ whole genome shotgun (WGS) entry which is preliminary data.</text>
</comment>
<dbReference type="GO" id="GO:0003677">
    <property type="term" value="F:DNA binding"/>
    <property type="evidence" value="ECO:0007669"/>
    <property type="project" value="InterPro"/>
</dbReference>
<dbReference type="Pfam" id="PF01609">
    <property type="entry name" value="DDE_Tnp_1"/>
    <property type="match status" value="1"/>
</dbReference>
<dbReference type="InterPro" id="IPR012337">
    <property type="entry name" value="RNaseH-like_sf"/>
</dbReference>
<organism evidence="2 3">
    <name type="scientific">Leptolyngbya foveolarum</name>
    <dbReference type="NCBI Taxonomy" id="47253"/>
    <lineage>
        <taxon>Bacteria</taxon>
        <taxon>Bacillati</taxon>
        <taxon>Cyanobacteriota</taxon>
        <taxon>Cyanophyceae</taxon>
        <taxon>Leptolyngbyales</taxon>
        <taxon>Leptolyngbyaceae</taxon>
        <taxon>Leptolyngbya group</taxon>
        <taxon>Leptolyngbya</taxon>
    </lineage>
</organism>
<dbReference type="EMBL" id="QBMC01000174">
    <property type="protein sequence ID" value="PZO11655.1"/>
    <property type="molecule type" value="Genomic_DNA"/>
</dbReference>
<dbReference type="AlphaFoldDB" id="A0A2W4VPV7"/>
<feature type="domain" description="Transposase IS4-like" evidence="1">
    <location>
        <begin position="95"/>
        <end position="192"/>
    </location>
</feature>
<evidence type="ECO:0000313" key="2">
    <source>
        <dbReference type="EMBL" id="PZO11655.1"/>
    </source>
</evidence>
<sequence length="235" mass="27192">MRRLSKPSTAQCNSSLYTLFLLSEPKYVSCVRLSEILKTLSHDSVNRFLLRERYTPKDLFDEVKGNLLGTAGTLSVDDSVEDKPYRDPSKSAFVDYFWSGKHKRSVKGINLITLYYSDTVGNSYPVNFRIYDKQENKTKNDYFREMVLEVIAWGLEPAWVTGDSWYSSLENLKFLRNEGVGFLFGIANNRRVSVERGETLPVKDVEIPEDGLMVYLKAFGWVRVFCQPFKNEPRY</sequence>
<dbReference type="GO" id="GO:0004803">
    <property type="term" value="F:transposase activity"/>
    <property type="evidence" value="ECO:0007669"/>
    <property type="project" value="InterPro"/>
</dbReference>
<protein>
    <submittedName>
        <fullName evidence="2">IS701 family transposase</fullName>
    </submittedName>
</protein>
<dbReference type="SUPFAM" id="SSF53098">
    <property type="entry name" value="Ribonuclease H-like"/>
    <property type="match status" value="1"/>
</dbReference>
<name>A0A2W4VPV7_9CYAN</name>
<dbReference type="GO" id="GO:0006313">
    <property type="term" value="P:DNA transposition"/>
    <property type="evidence" value="ECO:0007669"/>
    <property type="project" value="InterPro"/>
</dbReference>